<dbReference type="GO" id="GO:0007534">
    <property type="term" value="P:gene conversion at mating-type locus"/>
    <property type="evidence" value="ECO:0007669"/>
    <property type="project" value="EnsemblFungi"/>
</dbReference>
<feature type="domain" description="XPG-I" evidence="11">
    <location>
        <begin position="138"/>
        <end position="209"/>
    </location>
</feature>
<dbReference type="Proteomes" id="UP000001640">
    <property type="component" value="Chromosome 7"/>
</dbReference>
<keyword evidence="7" id="KW-0460">Magnesium</keyword>
<reference key="2">
    <citation type="submission" date="2011-08" db="EMBL/GenBank/DDBJ databases">
        <title>Genome sequence of Naumovozyma castellii.</title>
        <authorList>
            <person name="Gordon J.L."/>
            <person name="Armisen D."/>
            <person name="Proux-Wera E."/>
            <person name="OhEigeartaigh S.S."/>
            <person name="Byrne K.P."/>
            <person name="Wolfe K.H."/>
        </authorList>
    </citation>
    <scope>NUCLEOTIDE SEQUENCE</scope>
    <source>
        <strain>Type strain:CBS 4309</strain>
    </source>
</reference>
<sequence>MGIQGLLPQLKPIQNPVGLHRYEGQTLAIDGYAWLHRAACSCAYELAMEKPTQKYLQFFIKKFSMLRKFNIEPYLVFDGDSIPVKKGTELKRRERRVENRAIAERLWTSGEKKNAMDYFQKCVDITPDMAKCVIDYCKVNQINYIVAPFEADSQMVYLEQTGIVQGIISEDSDLLVFGCRRLITKLNDYGECIEICKDDFNKLPRKFPLGQLNMECFRTLVCLSGCDYTDGIPKVGLVTAMKMVYKLRNMDRILLSIQRDGKLKIPTTFKDEYKLANYAFQYQRVFCPISRRIVPLNKIPEEKFTADDLIILSQCIGNVIHRDSQVKQCVINDEDIDHELHARIANGDLNPYDFHRPLTNREQKLQLVSKSEMGISIPSKNQGETKGIDSFFKKTALKVTEKKAVNVVQNKKIPQFLSTSSFNINNKNKTHEGRLEAMLKRRKLSNQNTKSQIEDSTTTSSKFFTKLPGMTDVKISTSTVSQNLSSEIETEVPESELPTQVPSSFTRITPDTVTDNDDEDAKDEEETKFEDGDSEILNEVDSEEEELIVKKKEIPPIESEGVVDDMIPETRVSSGSLQRFRYSFTEKLKTELIERKPLEPQHPNKYNRFVSVNVKREASDMVEAGPKTGEEAVKEKQRTLTARPSLRSQASQGITIGIKRNSISMESSSSTSQVLDNYPNAGQPMVAVRSSSSTSTSASLLSKFVYRSR</sequence>
<evidence type="ECO:0000256" key="7">
    <source>
        <dbReference type="ARBA" id="ARBA00022842"/>
    </source>
</evidence>
<dbReference type="GeneID" id="96904630"/>
<evidence type="ECO:0000256" key="2">
    <source>
        <dbReference type="ARBA" id="ARBA00004123"/>
    </source>
</evidence>
<dbReference type="InterPro" id="IPR006084">
    <property type="entry name" value="XPG/Rad2"/>
</dbReference>
<feature type="compositionally biased region" description="Low complexity" evidence="10">
    <location>
        <begin position="662"/>
        <end position="672"/>
    </location>
</feature>
<evidence type="ECO:0000256" key="9">
    <source>
        <dbReference type="ARBA" id="ARBA00023242"/>
    </source>
</evidence>
<dbReference type="Pfam" id="PF00867">
    <property type="entry name" value="XPG_I"/>
    <property type="match status" value="1"/>
</dbReference>
<dbReference type="GO" id="GO:0000706">
    <property type="term" value="P:meiotic DNA double-strand break processing"/>
    <property type="evidence" value="ECO:0007669"/>
    <property type="project" value="EnsemblFungi"/>
</dbReference>
<dbReference type="InterPro" id="IPR008918">
    <property type="entry name" value="HhH2"/>
</dbReference>
<proteinExistence type="predicted"/>
<feature type="compositionally biased region" description="Acidic residues" evidence="10">
    <location>
        <begin position="514"/>
        <end position="533"/>
    </location>
</feature>
<evidence type="ECO:0000256" key="1">
    <source>
        <dbReference type="ARBA" id="ARBA00001946"/>
    </source>
</evidence>
<evidence type="ECO:0000256" key="8">
    <source>
        <dbReference type="ARBA" id="ARBA00023204"/>
    </source>
</evidence>
<keyword evidence="5" id="KW-0227">DNA damage</keyword>
<dbReference type="Gene3D" id="1.10.150.20">
    <property type="entry name" value="5' to 3' exonuclease, C-terminal subdomain"/>
    <property type="match status" value="1"/>
</dbReference>
<dbReference type="InterPro" id="IPR019974">
    <property type="entry name" value="XPG_CS"/>
</dbReference>
<dbReference type="FunFam" id="3.40.50.1010:FF:000002">
    <property type="entry name" value="Exonuclease 1, putative"/>
    <property type="match status" value="1"/>
</dbReference>
<dbReference type="SUPFAM" id="SSF88723">
    <property type="entry name" value="PIN domain-like"/>
    <property type="match status" value="1"/>
</dbReference>
<evidence type="ECO:0000313" key="14">
    <source>
        <dbReference type="Proteomes" id="UP000001640"/>
    </source>
</evidence>
<feature type="region of interest" description="Disordered" evidence="10">
    <location>
        <begin position="491"/>
        <end position="533"/>
    </location>
</feature>
<dbReference type="HOGENOM" id="CLU_008978_5_0_1"/>
<dbReference type="Gene3D" id="3.40.50.1010">
    <property type="entry name" value="5'-nuclease"/>
    <property type="match status" value="1"/>
</dbReference>
<dbReference type="GO" id="GO:0017108">
    <property type="term" value="F:5'-flap endonuclease activity"/>
    <property type="evidence" value="ECO:0007669"/>
    <property type="project" value="EnsemblFungi"/>
</dbReference>
<gene>
    <name evidence="13" type="primary">NCAS0G00770</name>
    <name evidence="13" type="ordered locus">NCAS_0G00770</name>
</gene>
<dbReference type="PANTHER" id="PTHR11081">
    <property type="entry name" value="FLAP ENDONUCLEASE FAMILY MEMBER"/>
    <property type="match status" value="1"/>
</dbReference>
<evidence type="ECO:0000256" key="6">
    <source>
        <dbReference type="ARBA" id="ARBA00022801"/>
    </source>
</evidence>
<dbReference type="SMART" id="SM00484">
    <property type="entry name" value="XPGI"/>
    <property type="match status" value="1"/>
</dbReference>
<dbReference type="AlphaFoldDB" id="G0VHT0"/>
<keyword evidence="8" id="KW-0234">DNA repair</keyword>
<name>G0VHT0_NAUCA</name>
<dbReference type="FunCoup" id="G0VHT0">
    <property type="interactions" value="208"/>
</dbReference>
<evidence type="ECO:0000256" key="3">
    <source>
        <dbReference type="ARBA" id="ARBA00022722"/>
    </source>
</evidence>
<dbReference type="eggNOG" id="KOG2518">
    <property type="taxonomic scope" value="Eukaryota"/>
</dbReference>
<feature type="domain" description="XPG N-terminal" evidence="12">
    <location>
        <begin position="1"/>
        <end position="99"/>
    </location>
</feature>
<dbReference type="CDD" id="cd09857">
    <property type="entry name" value="PIN_EXO1"/>
    <property type="match status" value="1"/>
</dbReference>
<dbReference type="InParanoid" id="G0VHT0"/>
<dbReference type="OrthoDB" id="26491at2759"/>
<dbReference type="STRING" id="1064592.G0VHT0"/>
<dbReference type="InterPro" id="IPR036279">
    <property type="entry name" value="5-3_exonuclease_C_sf"/>
</dbReference>
<evidence type="ECO:0000313" key="13">
    <source>
        <dbReference type="EMBL" id="CCC70964.1"/>
    </source>
</evidence>
<dbReference type="GO" id="GO:0044818">
    <property type="term" value="P:mitotic G2/M transition checkpoint"/>
    <property type="evidence" value="ECO:0007669"/>
    <property type="project" value="EnsemblFungi"/>
</dbReference>
<dbReference type="InterPro" id="IPR029060">
    <property type="entry name" value="PIN-like_dom_sf"/>
</dbReference>
<evidence type="ECO:0000256" key="5">
    <source>
        <dbReference type="ARBA" id="ARBA00022763"/>
    </source>
</evidence>
<reference evidence="13 14" key="1">
    <citation type="journal article" date="2011" name="Proc. Natl. Acad. Sci. U.S.A.">
        <title>Evolutionary erosion of yeast sex chromosomes by mating-type switching accidents.</title>
        <authorList>
            <person name="Gordon J.L."/>
            <person name="Armisen D."/>
            <person name="Proux-Wera E."/>
            <person name="Oheigeartaigh S.S."/>
            <person name="Byrne K.P."/>
            <person name="Wolfe K.H."/>
        </authorList>
    </citation>
    <scope>NUCLEOTIDE SEQUENCE [LARGE SCALE GENOMIC DNA]</scope>
    <source>
        <strain evidence="14">ATCC 76901 / BCRC 22586 / CBS 4309 / NBRC 1992 / NRRL Y-12630</strain>
    </source>
</reference>
<dbReference type="EMBL" id="HE576758">
    <property type="protein sequence ID" value="CCC70964.1"/>
    <property type="molecule type" value="Genomic_DNA"/>
</dbReference>
<dbReference type="GO" id="GO:0031860">
    <property type="term" value="P:telomeric 3' overhang formation"/>
    <property type="evidence" value="ECO:0007669"/>
    <property type="project" value="EnsemblFungi"/>
</dbReference>
<evidence type="ECO:0000256" key="10">
    <source>
        <dbReference type="SAM" id="MobiDB-lite"/>
    </source>
</evidence>
<dbReference type="FunFam" id="1.10.150.20:FF:000011">
    <property type="entry name" value="exonuclease 1"/>
    <property type="match status" value="1"/>
</dbReference>
<keyword evidence="9" id="KW-0539">Nucleus</keyword>
<feature type="compositionally biased region" description="Polar residues" evidence="10">
    <location>
        <begin position="497"/>
        <end position="507"/>
    </location>
</feature>
<dbReference type="GO" id="GO:0005634">
    <property type="term" value="C:nucleus"/>
    <property type="evidence" value="ECO:0007669"/>
    <property type="project" value="UniProtKB-SubCell"/>
</dbReference>
<organism evidence="13 14">
    <name type="scientific">Naumovozyma castellii</name>
    <name type="common">Yeast</name>
    <name type="synonym">Saccharomyces castellii</name>
    <dbReference type="NCBI Taxonomy" id="27288"/>
    <lineage>
        <taxon>Eukaryota</taxon>
        <taxon>Fungi</taxon>
        <taxon>Dikarya</taxon>
        <taxon>Ascomycota</taxon>
        <taxon>Saccharomycotina</taxon>
        <taxon>Saccharomycetes</taxon>
        <taxon>Saccharomycetales</taxon>
        <taxon>Saccharomycetaceae</taxon>
        <taxon>Naumovozyma</taxon>
    </lineage>
</organism>
<dbReference type="PANTHER" id="PTHR11081:SF65">
    <property type="entry name" value="DNA DAMAGE-INDUCIBLE PROTEIN DIN7-RELATED"/>
    <property type="match status" value="1"/>
</dbReference>
<dbReference type="InterPro" id="IPR006086">
    <property type="entry name" value="XPG-I_dom"/>
</dbReference>
<comment type="subcellular location">
    <subcellularLocation>
        <location evidence="2">Nucleus</location>
    </subcellularLocation>
</comment>
<feature type="compositionally biased region" description="Basic and acidic residues" evidence="10">
    <location>
        <begin position="628"/>
        <end position="638"/>
    </location>
</feature>
<evidence type="ECO:0000259" key="12">
    <source>
        <dbReference type="SMART" id="SM00485"/>
    </source>
</evidence>
<keyword evidence="4" id="KW-0479">Metal-binding</keyword>
<dbReference type="RefSeq" id="XP_003677317.1">
    <property type="nucleotide sequence ID" value="XM_003677269.1"/>
</dbReference>
<feature type="region of interest" description="Disordered" evidence="10">
    <location>
        <begin position="620"/>
        <end position="709"/>
    </location>
</feature>
<dbReference type="InterPro" id="IPR044752">
    <property type="entry name" value="PIN-like_EXO1"/>
</dbReference>
<dbReference type="GO" id="GO:0003677">
    <property type="term" value="F:DNA binding"/>
    <property type="evidence" value="ECO:0007669"/>
    <property type="project" value="InterPro"/>
</dbReference>
<dbReference type="Pfam" id="PF00752">
    <property type="entry name" value="XPG_N"/>
    <property type="match status" value="1"/>
</dbReference>
<keyword evidence="6" id="KW-0378">Hydrolase</keyword>
<keyword evidence="14" id="KW-1185">Reference proteome</keyword>
<dbReference type="PROSITE" id="PS00841">
    <property type="entry name" value="XPG_1"/>
    <property type="match status" value="1"/>
</dbReference>
<dbReference type="GO" id="GO:0008409">
    <property type="term" value="F:5'-3' exonuclease activity"/>
    <property type="evidence" value="ECO:0007669"/>
    <property type="project" value="EnsemblFungi"/>
</dbReference>
<feature type="compositionally biased region" description="Polar residues" evidence="10">
    <location>
        <begin position="639"/>
        <end position="654"/>
    </location>
</feature>
<dbReference type="KEGG" id="ncs:NCAS_0G00770"/>
<dbReference type="SUPFAM" id="SSF47807">
    <property type="entry name" value="5' to 3' exonuclease, C-terminal subdomain"/>
    <property type="match status" value="1"/>
</dbReference>
<dbReference type="InterPro" id="IPR006085">
    <property type="entry name" value="XPG_DNA_repair_N"/>
</dbReference>
<dbReference type="GO" id="GO:0006298">
    <property type="term" value="P:mismatch repair"/>
    <property type="evidence" value="ECO:0007669"/>
    <property type="project" value="EnsemblFungi"/>
</dbReference>
<evidence type="ECO:0000256" key="4">
    <source>
        <dbReference type="ARBA" id="ARBA00022723"/>
    </source>
</evidence>
<dbReference type="PRINTS" id="PR00853">
    <property type="entry name" value="XPGRADSUPER"/>
</dbReference>
<accession>G0VHT0</accession>
<feature type="compositionally biased region" description="Low complexity" evidence="10">
    <location>
        <begin position="690"/>
        <end position="702"/>
    </location>
</feature>
<dbReference type="GO" id="GO:0046872">
    <property type="term" value="F:metal ion binding"/>
    <property type="evidence" value="ECO:0007669"/>
    <property type="project" value="UniProtKB-KW"/>
</dbReference>
<dbReference type="SMART" id="SM00279">
    <property type="entry name" value="HhH2"/>
    <property type="match status" value="1"/>
</dbReference>
<dbReference type="SMART" id="SM00485">
    <property type="entry name" value="XPGN"/>
    <property type="match status" value="1"/>
</dbReference>
<protein>
    <submittedName>
        <fullName evidence="13">Uncharacterized protein</fullName>
    </submittedName>
</protein>
<dbReference type="OMA" id="WLHRAAC"/>
<keyword evidence="3" id="KW-0540">Nuclease</keyword>
<comment type="cofactor">
    <cofactor evidence="1">
        <name>Mg(2+)</name>
        <dbReference type="ChEBI" id="CHEBI:18420"/>
    </cofactor>
</comment>
<evidence type="ECO:0000259" key="11">
    <source>
        <dbReference type="SMART" id="SM00484"/>
    </source>
</evidence>